<proteinExistence type="predicted"/>
<keyword evidence="1" id="KW-0812">Transmembrane</keyword>
<dbReference type="Pfam" id="PF10531">
    <property type="entry name" value="SLBB"/>
    <property type="match status" value="1"/>
</dbReference>
<feature type="domain" description="Helix-hairpin-helix DNA-binding motif class 1" evidence="2">
    <location>
        <begin position="170"/>
        <end position="189"/>
    </location>
</feature>
<feature type="transmembrane region" description="Helical" evidence="1">
    <location>
        <begin position="12"/>
        <end position="30"/>
    </location>
</feature>
<evidence type="ECO:0000256" key="1">
    <source>
        <dbReference type="SAM" id="Phobius"/>
    </source>
</evidence>
<dbReference type="Gene3D" id="3.10.560.10">
    <property type="entry name" value="Outer membrane lipoprotein wza domain like"/>
    <property type="match status" value="1"/>
</dbReference>
<dbReference type="GO" id="GO:0006281">
    <property type="term" value="P:DNA repair"/>
    <property type="evidence" value="ECO:0007669"/>
    <property type="project" value="InterPro"/>
</dbReference>
<dbReference type="InterPro" id="IPR010994">
    <property type="entry name" value="RuvA_2-like"/>
</dbReference>
<gene>
    <name evidence="3" type="ORF">UFOPK1798_00275</name>
</gene>
<evidence type="ECO:0000313" key="3">
    <source>
        <dbReference type="EMBL" id="CAB4588247.1"/>
    </source>
</evidence>
<dbReference type="SMART" id="SM00278">
    <property type="entry name" value="HhH1"/>
    <property type="match status" value="2"/>
</dbReference>
<dbReference type="GO" id="GO:0015628">
    <property type="term" value="P:protein secretion by the type II secretion system"/>
    <property type="evidence" value="ECO:0007669"/>
    <property type="project" value="TreeGrafter"/>
</dbReference>
<accession>A0A6J6FIL2</accession>
<keyword evidence="1" id="KW-1133">Transmembrane helix</keyword>
<dbReference type="Pfam" id="PF12836">
    <property type="entry name" value="HHH_3"/>
    <property type="match status" value="1"/>
</dbReference>
<dbReference type="PANTHER" id="PTHR21180:SF32">
    <property type="entry name" value="ENDONUCLEASE_EXONUCLEASE_PHOSPHATASE FAMILY DOMAIN-CONTAINING PROTEIN 1"/>
    <property type="match status" value="1"/>
</dbReference>
<name>A0A6J6FIL2_9ZZZZ</name>
<dbReference type="SUPFAM" id="SSF47781">
    <property type="entry name" value="RuvA domain 2-like"/>
    <property type="match status" value="1"/>
</dbReference>
<protein>
    <submittedName>
        <fullName evidence="3">Unannotated protein</fullName>
    </submittedName>
</protein>
<dbReference type="GO" id="GO:0015627">
    <property type="term" value="C:type II protein secretion system complex"/>
    <property type="evidence" value="ECO:0007669"/>
    <property type="project" value="TreeGrafter"/>
</dbReference>
<dbReference type="EMBL" id="CAEZUH010000014">
    <property type="protein sequence ID" value="CAB4588247.1"/>
    <property type="molecule type" value="Genomic_DNA"/>
</dbReference>
<keyword evidence="1" id="KW-0472">Membrane</keyword>
<dbReference type="GO" id="GO:0003677">
    <property type="term" value="F:DNA binding"/>
    <property type="evidence" value="ECO:0007669"/>
    <property type="project" value="InterPro"/>
</dbReference>
<evidence type="ECO:0000259" key="2">
    <source>
        <dbReference type="SMART" id="SM00278"/>
    </source>
</evidence>
<sequence length="193" mass="20998">MNELNITPDQKRALSIIFAVMIGLGGFYYFNSRPTEQVSQALIEIPTPAETITTQLIINVAGKVTNPGVYQLPQGSRVIDAIKAAGNQLRGVDISDINLARVLVDGEQILVGPIKNYSSKSKPRKVTIDNPLDINRATIAQLDTLPGIGPVTAQRIIDYRVKVGRINSVDELKKISGLGGSKFEEIMGLLRVF</sequence>
<dbReference type="AlphaFoldDB" id="A0A6J6FIL2"/>
<dbReference type="PANTHER" id="PTHR21180">
    <property type="entry name" value="ENDONUCLEASE/EXONUCLEASE/PHOSPHATASE FAMILY DOMAIN-CONTAINING PROTEIN 1"/>
    <property type="match status" value="1"/>
</dbReference>
<dbReference type="Gene3D" id="1.10.150.310">
    <property type="entry name" value="Tex RuvX-like domain-like"/>
    <property type="match status" value="1"/>
</dbReference>
<dbReference type="InterPro" id="IPR019554">
    <property type="entry name" value="Soluble_ligand-bd"/>
</dbReference>
<dbReference type="InterPro" id="IPR003583">
    <property type="entry name" value="Hlx-hairpin-Hlx_DNA-bd_motif"/>
</dbReference>
<dbReference type="InterPro" id="IPR051675">
    <property type="entry name" value="Endo/Exo/Phosphatase_dom_1"/>
</dbReference>
<feature type="domain" description="Helix-hairpin-helix DNA-binding motif class 1" evidence="2">
    <location>
        <begin position="140"/>
        <end position="159"/>
    </location>
</feature>
<reference evidence="3" key="1">
    <citation type="submission" date="2020-05" db="EMBL/GenBank/DDBJ databases">
        <authorList>
            <person name="Chiriac C."/>
            <person name="Salcher M."/>
            <person name="Ghai R."/>
            <person name="Kavagutti S V."/>
        </authorList>
    </citation>
    <scope>NUCLEOTIDE SEQUENCE</scope>
</reference>
<organism evidence="3">
    <name type="scientific">freshwater metagenome</name>
    <dbReference type="NCBI Taxonomy" id="449393"/>
    <lineage>
        <taxon>unclassified sequences</taxon>
        <taxon>metagenomes</taxon>
        <taxon>ecological metagenomes</taxon>
    </lineage>
</organism>